<keyword evidence="6" id="KW-0288">FMN</keyword>
<proteinExistence type="inferred from homology"/>
<dbReference type="InterPro" id="IPR029039">
    <property type="entry name" value="Flavoprotein-like_sf"/>
</dbReference>
<dbReference type="GO" id="GO:0016651">
    <property type="term" value="F:oxidoreductase activity, acting on NAD(P)H"/>
    <property type="evidence" value="ECO:0007669"/>
    <property type="project" value="UniProtKB-ARBA"/>
</dbReference>
<keyword evidence="10" id="KW-1185">Reference proteome</keyword>
<dbReference type="EMBL" id="AZDI01000007">
    <property type="protein sequence ID" value="KRK45526.1"/>
    <property type="molecule type" value="Genomic_DNA"/>
</dbReference>
<protein>
    <submittedName>
        <fullName evidence="9">Flavodoxin</fullName>
    </submittedName>
</protein>
<dbReference type="AlphaFoldDB" id="A0A0R1HGL3"/>
<evidence type="ECO:0000313" key="10">
    <source>
        <dbReference type="Proteomes" id="UP000051450"/>
    </source>
</evidence>
<dbReference type="InterPro" id="IPR050619">
    <property type="entry name" value="Flavodoxin"/>
</dbReference>
<gene>
    <name evidence="9" type="ORF">FC66_GL001341</name>
</gene>
<keyword evidence="4" id="KW-0813">Transport</keyword>
<name>A0A0R1HGL3_9LACO</name>
<dbReference type="PANTHER" id="PTHR42809">
    <property type="entry name" value="FLAVODOXIN 2"/>
    <property type="match status" value="1"/>
</dbReference>
<dbReference type="SUPFAM" id="SSF52218">
    <property type="entry name" value="Flavoproteins"/>
    <property type="match status" value="1"/>
</dbReference>
<dbReference type="GO" id="GO:0010181">
    <property type="term" value="F:FMN binding"/>
    <property type="evidence" value="ECO:0007669"/>
    <property type="project" value="InterPro"/>
</dbReference>
<dbReference type="STRING" id="1423719.FC66_GL001341"/>
<comment type="function">
    <text evidence="2">Low-potential electron donor to a number of redox enzymes.</text>
</comment>
<dbReference type="Gene3D" id="3.40.50.360">
    <property type="match status" value="1"/>
</dbReference>
<sequence length="152" mass="16403">MVSAKVIFATITGNNEDVADIITEALENLGATVEMEEISQSDASDLNNFDIGIVVPYTYDEGSLPDEGLDFYEDLQELDLTGKLFGVAGSGDTFYAEYFATAVDDFGTAFEEAGATKGSANLKINLEPEEEDIANLEIFAKELFDKANTGED</sequence>
<keyword evidence="5" id="KW-0285">Flavoprotein</keyword>
<evidence type="ECO:0000256" key="7">
    <source>
        <dbReference type="ARBA" id="ARBA00022982"/>
    </source>
</evidence>
<evidence type="ECO:0000256" key="3">
    <source>
        <dbReference type="ARBA" id="ARBA00005267"/>
    </source>
</evidence>
<evidence type="ECO:0000259" key="8">
    <source>
        <dbReference type="PROSITE" id="PS50902"/>
    </source>
</evidence>
<reference evidence="9 10" key="1">
    <citation type="journal article" date="2015" name="Genome Announc.">
        <title>Expanding the biotechnology potential of lactobacilli through comparative genomics of 213 strains and associated genera.</title>
        <authorList>
            <person name="Sun Z."/>
            <person name="Harris H.M."/>
            <person name="McCann A."/>
            <person name="Guo C."/>
            <person name="Argimon S."/>
            <person name="Zhang W."/>
            <person name="Yang X."/>
            <person name="Jeffery I.B."/>
            <person name="Cooney J.C."/>
            <person name="Kagawa T.F."/>
            <person name="Liu W."/>
            <person name="Song Y."/>
            <person name="Salvetti E."/>
            <person name="Wrobel A."/>
            <person name="Rasinkangas P."/>
            <person name="Parkhill J."/>
            <person name="Rea M.C."/>
            <person name="O'Sullivan O."/>
            <person name="Ritari J."/>
            <person name="Douillard F.P."/>
            <person name="Paul Ross R."/>
            <person name="Yang R."/>
            <person name="Briner A.E."/>
            <person name="Felis G.E."/>
            <person name="de Vos W.M."/>
            <person name="Barrangou R."/>
            <person name="Klaenhammer T.R."/>
            <person name="Caufield P.W."/>
            <person name="Cui Y."/>
            <person name="Zhang H."/>
            <person name="O'Toole P.W."/>
        </authorList>
    </citation>
    <scope>NUCLEOTIDE SEQUENCE [LARGE SCALE GENOMIC DNA]</scope>
    <source>
        <strain evidence="9 10">DSM 15638</strain>
    </source>
</reference>
<comment type="similarity">
    <text evidence="3">Belongs to the flavodoxin family.</text>
</comment>
<dbReference type="PANTHER" id="PTHR42809:SF1">
    <property type="entry name" value="FLAVODOXIN 1"/>
    <property type="match status" value="1"/>
</dbReference>
<dbReference type="Proteomes" id="UP000051450">
    <property type="component" value="Unassembled WGS sequence"/>
</dbReference>
<dbReference type="PATRIC" id="fig|1423719.4.peg.1363"/>
<evidence type="ECO:0000256" key="4">
    <source>
        <dbReference type="ARBA" id="ARBA00022448"/>
    </source>
</evidence>
<evidence type="ECO:0000256" key="2">
    <source>
        <dbReference type="ARBA" id="ARBA00003297"/>
    </source>
</evidence>
<dbReference type="RefSeq" id="WP_057974397.1">
    <property type="nucleotide sequence ID" value="NZ_AZDI01000007.1"/>
</dbReference>
<comment type="cofactor">
    <cofactor evidence="1">
        <name>FMN</name>
        <dbReference type="ChEBI" id="CHEBI:58210"/>
    </cofactor>
</comment>
<evidence type="ECO:0000256" key="1">
    <source>
        <dbReference type="ARBA" id="ARBA00001917"/>
    </source>
</evidence>
<accession>A0A0R1HGL3</accession>
<evidence type="ECO:0000256" key="5">
    <source>
        <dbReference type="ARBA" id="ARBA00022630"/>
    </source>
</evidence>
<evidence type="ECO:0000256" key="6">
    <source>
        <dbReference type="ARBA" id="ARBA00022643"/>
    </source>
</evidence>
<organism evidence="9 10">
    <name type="scientific">Dellaglioa algida DSM 15638</name>
    <dbReference type="NCBI Taxonomy" id="1423719"/>
    <lineage>
        <taxon>Bacteria</taxon>
        <taxon>Bacillati</taxon>
        <taxon>Bacillota</taxon>
        <taxon>Bacilli</taxon>
        <taxon>Lactobacillales</taxon>
        <taxon>Lactobacillaceae</taxon>
        <taxon>Dellaglioa</taxon>
    </lineage>
</organism>
<dbReference type="NCBIfam" id="NF005587">
    <property type="entry name" value="PRK07308.1"/>
    <property type="match status" value="1"/>
</dbReference>
<keyword evidence="7" id="KW-0249">Electron transport</keyword>
<dbReference type="Pfam" id="PF00258">
    <property type="entry name" value="Flavodoxin_1"/>
    <property type="match status" value="1"/>
</dbReference>
<comment type="caution">
    <text evidence="9">The sequence shown here is derived from an EMBL/GenBank/DDBJ whole genome shotgun (WGS) entry which is preliminary data.</text>
</comment>
<dbReference type="OrthoDB" id="9790745at2"/>
<dbReference type="InterPro" id="IPR008254">
    <property type="entry name" value="Flavodoxin/NO_synth"/>
</dbReference>
<feature type="domain" description="Flavodoxin-like" evidence="8">
    <location>
        <begin position="4"/>
        <end position="144"/>
    </location>
</feature>
<evidence type="ECO:0000313" key="9">
    <source>
        <dbReference type="EMBL" id="KRK45526.1"/>
    </source>
</evidence>
<dbReference type="PROSITE" id="PS50902">
    <property type="entry name" value="FLAVODOXIN_LIKE"/>
    <property type="match status" value="1"/>
</dbReference>